<sequence length="408" mass="46978">MKIIVLIICLFSSFTLMSKLPYSMKTSTDEIDWALLENKSRGQRVKFFAFGGDPSINRYLVWVSEQLSQRYGIDFQHIKINSTTDAVSLMLSERSEKQDGAVSSVDLLWVNGKSFAILKENQKLLKDWVDVLPNYALLNVTERPFLTKDFGIPTEGSEVPWGLANLTFYYNSRIIDKKSLPKNPMELLSFTKNSPGRFSYPAPPEFVGVSFLKQTLSQLADDPRFYSDVNAINRQEFEQLTYPLWSYLDKLHPNLYFEGNYFSNSQNTLLRLFDDEILSMGITFNAANLQGMKIRYDLPKETDFFHMPAGSLSNVHFIAISKFTQNKEAALVVANFLISPEAQAYKASPENWGDKTVLDFSQLTELENTHFKSIPLLQNEENILSLSEFHPSWDKALTEEWENRYRYK</sequence>
<dbReference type="Proteomes" id="UP001589758">
    <property type="component" value="Unassembled WGS sequence"/>
</dbReference>
<dbReference type="InterPro" id="IPR006059">
    <property type="entry name" value="SBP"/>
</dbReference>
<protein>
    <submittedName>
        <fullName evidence="1">ABC transporter substrate-binding protein</fullName>
    </submittedName>
</protein>
<dbReference type="Gene3D" id="3.40.190.10">
    <property type="entry name" value="Periplasmic binding protein-like II"/>
    <property type="match status" value="1"/>
</dbReference>
<keyword evidence="2" id="KW-1185">Reference proteome</keyword>
<dbReference type="PANTHER" id="PTHR42779">
    <property type="entry name" value="PROTEIN YNJB"/>
    <property type="match status" value="1"/>
</dbReference>
<evidence type="ECO:0000313" key="2">
    <source>
        <dbReference type="Proteomes" id="UP001589758"/>
    </source>
</evidence>
<dbReference type="EMBL" id="JBHLXE010000087">
    <property type="protein sequence ID" value="MFC0179991.1"/>
    <property type="molecule type" value="Genomic_DNA"/>
</dbReference>
<reference evidence="1 2" key="1">
    <citation type="submission" date="2024-09" db="EMBL/GenBank/DDBJ databases">
        <authorList>
            <person name="Sun Q."/>
            <person name="Mori K."/>
        </authorList>
    </citation>
    <scope>NUCLEOTIDE SEQUENCE [LARGE SCALE GENOMIC DNA]</scope>
    <source>
        <strain evidence="1 2">CCM 8545</strain>
    </source>
</reference>
<organism evidence="1 2">
    <name type="scientific">Thorsellia kenyensis</name>
    <dbReference type="NCBI Taxonomy" id="1549888"/>
    <lineage>
        <taxon>Bacteria</taxon>
        <taxon>Pseudomonadati</taxon>
        <taxon>Pseudomonadota</taxon>
        <taxon>Gammaproteobacteria</taxon>
        <taxon>Enterobacterales</taxon>
        <taxon>Thorselliaceae</taxon>
        <taxon>Thorsellia</taxon>
    </lineage>
</organism>
<dbReference type="Pfam" id="PF13416">
    <property type="entry name" value="SBP_bac_8"/>
    <property type="match status" value="1"/>
</dbReference>
<dbReference type="RefSeq" id="WP_385877101.1">
    <property type="nucleotide sequence ID" value="NZ_JBHLXE010000087.1"/>
</dbReference>
<comment type="caution">
    <text evidence="1">The sequence shown here is derived from an EMBL/GenBank/DDBJ whole genome shotgun (WGS) entry which is preliminary data.</text>
</comment>
<accession>A0ABV6CAJ1</accession>
<dbReference type="PIRSF" id="PIRSF029172">
    <property type="entry name" value="UCP029172_ABC_sbc_YnjB"/>
    <property type="match status" value="1"/>
</dbReference>
<dbReference type="NCBIfam" id="NF008633">
    <property type="entry name" value="PRK11622.1"/>
    <property type="match status" value="1"/>
</dbReference>
<proteinExistence type="predicted"/>
<dbReference type="SUPFAM" id="SSF53850">
    <property type="entry name" value="Periplasmic binding protein-like II"/>
    <property type="match status" value="1"/>
</dbReference>
<dbReference type="PANTHER" id="PTHR42779:SF1">
    <property type="entry name" value="PROTEIN YNJB"/>
    <property type="match status" value="1"/>
</dbReference>
<name>A0ABV6CAJ1_9GAMM</name>
<dbReference type="InterPro" id="IPR027020">
    <property type="entry name" value="YnjB"/>
</dbReference>
<evidence type="ECO:0000313" key="1">
    <source>
        <dbReference type="EMBL" id="MFC0179991.1"/>
    </source>
</evidence>
<gene>
    <name evidence="1" type="ORF">ACFFIT_07845</name>
</gene>